<feature type="transmembrane region" description="Helical" evidence="1">
    <location>
        <begin position="292"/>
        <end position="309"/>
    </location>
</feature>
<reference evidence="2 3" key="1">
    <citation type="journal article" date="2016" name="Nat. Commun.">
        <title>Thousands of microbial genomes shed light on interconnected biogeochemical processes in an aquifer system.</title>
        <authorList>
            <person name="Anantharaman K."/>
            <person name="Brown C.T."/>
            <person name="Hug L.A."/>
            <person name="Sharon I."/>
            <person name="Castelle C.J."/>
            <person name="Probst A.J."/>
            <person name="Thomas B.C."/>
            <person name="Singh A."/>
            <person name="Wilkins M.J."/>
            <person name="Karaoz U."/>
            <person name="Brodie E.L."/>
            <person name="Williams K.H."/>
            <person name="Hubbard S.S."/>
            <person name="Banfield J.F."/>
        </authorList>
    </citation>
    <scope>NUCLEOTIDE SEQUENCE [LARGE SCALE GENOMIC DNA]</scope>
</reference>
<keyword evidence="1" id="KW-0472">Membrane</keyword>
<keyword evidence="1" id="KW-1133">Transmembrane helix</keyword>
<comment type="caution">
    <text evidence="2">The sequence shown here is derived from an EMBL/GenBank/DDBJ whole genome shotgun (WGS) entry which is preliminary data.</text>
</comment>
<feature type="transmembrane region" description="Helical" evidence="1">
    <location>
        <begin position="166"/>
        <end position="192"/>
    </location>
</feature>
<keyword evidence="1" id="KW-0812">Transmembrane</keyword>
<gene>
    <name evidence="2" type="ORF">A2557_09530</name>
</gene>
<feature type="transmembrane region" description="Helical" evidence="1">
    <location>
        <begin position="112"/>
        <end position="129"/>
    </location>
</feature>
<name>A0A1F6GTT9_9PROT</name>
<feature type="transmembrane region" description="Helical" evidence="1">
    <location>
        <begin position="141"/>
        <end position="160"/>
    </location>
</feature>
<dbReference type="InterPro" id="IPR007163">
    <property type="entry name" value="VCA0040-like"/>
</dbReference>
<proteinExistence type="predicted"/>
<feature type="transmembrane region" description="Helical" evidence="1">
    <location>
        <begin position="76"/>
        <end position="100"/>
    </location>
</feature>
<organism evidence="2 3">
    <name type="scientific">Candidatus Lambdaproteobacteria bacterium RIFOXYD2_FULL_56_26</name>
    <dbReference type="NCBI Taxonomy" id="1817773"/>
    <lineage>
        <taxon>Bacteria</taxon>
        <taxon>Pseudomonadati</taxon>
        <taxon>Pseudomonadota</taxon>
        <taxon>Candidatus Lambdaproteobacteria</taxon>
    </lineage>
</organism>
<dbReference type="PANTHER" id="PTHR37308:SF1">
    <property type="entry name" value="POLYPRENYL-PHOSPHATE TRANSPORTER"/>
    <property type="match status" value="1"/>
</dbReference>
<dbReference type="PANTHER" id="PTHR37308">
    <property type="entry name" value="INTEGRAL MEMBRANE PROTEIN"/>
    <property type="match status" value="1"/>
</dbReference>
<dbReference type="Pfam" id="PF04018">
    <property type="entry name" value="VCA0040-like"/>
    <property type="match status" value="1"/>
</dbReference>
<evidence type="ECO:0000313" key="3">
    <source>
        <dbReference type="Proteomes" id="UP000177583"/>
    </source>
</evidence>
<dbReference type="Proteomes" id="UP000177583">
    <property type="component" value="Unassembled WGS sequence"/>
</dbReference>
<dbReference type="EMBL" id="MFNF01000035">
    <property type="protein sequence ID" value="OGH01420.1"/>
    <property type="molecule type" value="Genomic_DNA"/>
</dbReference>
<feature type="transmembrane region" description="Helical" evidence="1">
    <location>
        <begin position="213"/>
        <end position="234"/>
    </location>
</feature>
<protein>
    <submittedName>
        <fullName evidence="2">DUF368 domain-containing protein</fullName>
    </submittedName>
</protein>
<evidence type="ECO:0000256" key="1">
    <source>
        <dbReference type="SAM" id="Phobius"/>
    </source>
</evidence>
<dbReference type="AlphaFoldDB" id="A0A1F6GTT9"/>
<evidence type="ECO:0000313" key="2">
    <source>
        <dbReference type="EMBL" id="OGH01420.1"/>
    </source>
</evidence>
<accession>A0A1F6GTT9</accession>
<sequence length="316" mass="34369">MNLIQAFLSSPGPKNLKEAAVLYLKGFTMGAADIIPGVSGGTVAFIAGIYTELVDAIKSIDFVGIKKLLRFDLKGFLAHVHLKFLVVLVAGIGTALVSAVRLVHFLLENQPVYTWATFFGMIGASTVILGQKFHWQRPGNLVSMFLGVVAGYLIVGLIPVQTPQDWWFLFLCGVIAICAMILPGISGAFLLVILGKYEYITGALKDPFSLESLVIILSFGAGALLGITSFSRVLSYFLHHYEALTLAALTGLMAGSLRKVWPWKETLEIQWIHGKLMVLRDQNILPEVDQQFFIALGLAGLGLAFVLVMERVAGTK</sequence>